<gene>
    <name evidence="4" type="ORF">B7C42_07912</name>
</gene>
<evidence type="ECO:0000256" key="1">
    <source>
        <dbReference type="SAM" id="MobiDB-lite"/>
    </source>
</evidence>
<keyword evidence="2" id="KW-0812">Transmembrane</keyword>
<sequence>MPHNTSADTNAVRGDEWRWLESDSSEEQQSEPTQLHPGPDDTHLVPEVEGQEHLKLGLPPPWVWIGVGAAVTVGAVLVLIGALVVADPGRHTAVPTRTAALPTSSAAAASGACAGLTGATVTDRDGDTVTVAGVIASFENAYYRLRNADAALRVVAPEAGLAVDALAAGIASIPAGSTYCVAIAPIGVGSANVHVVEQHPDRTRTDYLQVINIRPDGPGLLITNIQKQAGP</sequence>
<feature type="transmembrane region" description="Helical" evidence="2">
    <location>
        <begin position="62"/>
        <end position="86"/>
    </location>
</feature>
<protein>
    <recommendedName>
        <fullName evidence="3">DUF8176 domain-containing protein</fullName>
    </recommendedName>
</protein>
<dbReference type="Pfam" id="PF26527">
    <property type="entry name" value="DUF8176"/>
    <property type="match status" value="1"/>
</dbReference>
<reference evidence="4 5" key="1">
    <citation type="submission" date="2017-07" db="EMBL/GenBank/DDBJ databases">
        <title>First draft Genome Sequence of Nocardia cerradoensis isolated from human infection.</title>
        <authorList>
            <person name="Carrasco G."/>
        </authorList>
    </citation>
    <scope>NUCLEOTIDE SEQUENCE [LARGE SCALE GENOMIC DNA]</scope>
    <source>
        <strain evidence="4 5">CNM20130759</strain>
    </source>
</reference>
<evidence type="ECO:0000313" key="4">
    <source>
        <dbReference type="EMBL" id="OXR40028.1"/>
    </source>
</evidence>
<comment type="caution">
    <text evidence="4">The sequence shown here is derived from an EMBL/GenBank/DDBJ whole genome shotgun (WGS) entry which is preliminary data.</text>
</comment>
<feature type="domain" description="DUF8176" evidence="3">
    <location>
        <begin position="119"/>
        <end position="226"/>
    </location>
</feature>
<accession>A0A231GTX5</accession>
<evidence type="ECO:0000313" key="5">
    <source>
        <dbReference type="Proteomes" id="UP000215506"/>
    </source>
</evidence>
<dbReference type="Proteomes" id="UP000215506">
    <property type="component" value="Unassembled WGS sequence"/>
</dbReference>
<keyword evidence="2" id="KW-1133">Transmembrane helix</keyword>
<dbReference type="AlphaFoldDB" id="A0A231GTX5"/>
<organism evidence="4 5">
    <name type="scientific">Nocardia cerradoensis</name>
    <dbReference type="NCBI Taxonomy" id="85688"/>
    <lineage>
        <taxon>Bacteria</taxon>
        <taxon>Bacillati</taxon>
        <taxon>Actinomycetota</taxon>
        <taxon>Actinomycetes</taxon>
        <taxon>Mycobacteriales</taxon>
        <taxon>Nocardiaceae</taxon>
        <taxon>Nocardia</taxon>
    </lineage>
</organism>
<dbReference type="InterPro" id="IPR058489">
    <property type="entry name" value="DUF8176"/>
</dbReference>
<evidence type="ECO:0000259" key="3">
    <source>
        <dbReference type="Pfam" id="PF26527"/>
    </source>
</evidence>
<keyword evidence="2" id="KW-0472">Membrane</keyword>
<evidence type="ECO:0000256" key="2">
    <source>
        <dbReference type="SAM" id="Phobius"/>
    </source>
</evidence>
<keyword evidence="5" id="KW-1185">Reference proteome</keyword>
<feature type="region of interest" description="Disordered" evidence="1">
    <location>
        <begin position="1"/>
        <end position="45"/>
    </location>
</feature>
<dbReference type="EMBL" id="NGAF01000045">
    <property type="protein sequence ID" value="OXR40028.1"/>
    <property type="molecule type" value="Genomic_DNA"/>
</dbReference>
<proteinExistence type="predicted"/>
<name>A0A231GTX5_9NOCA</name>